<evidence type="ECO:0000313" key="1">
    <source>
        <dbReference type="EMBL" id="MET3613782.1"/>
    </source>
</evidence>
<organism evidence="1 2">
    <name type="scientific">Rhizobium aquaticum</name>
    <dbReference type="NCBI Taxonomy" id="1549636"/>
    <lineage>
        <taxon>Bacteria</taxon>
        <taxon>Pseudomonadati</taxon>
        <taxon>Pseudomonadota</taxon>
        <taxon>Alphaproteobacteria</taxon>
        <taxon>Hyphomicrobiales</taxon>
        <taxon>Rhizobiaceae</taxon>
        <taxon>Rhizobium/Agrobacterium group</taxon>
        <taxon>Rhizobium</taxon>
    </lineage>
</organism>
<sequence>MNSSNPYPENERPVEAWCDPVSLHVKLADGREVVTPLWWYPRLFKASASERNNVELMLDGVHWPDLDEDLSIRGMLKGWKYPDAVAPRAVA</sequence>
<keyword evidence="2" id="KW-1185">Reference proteome</keyword>
<comment type="caution">
    <text evidence="1">The sequence shown here is derived from an EMBL/GenBank/DDBJ whole genome shotgun (WGS) entry which is preliminary data.</text>
</comment>
<dbReference type="Proteomes" id="UP001549047">
    <property type="component" value="Unassembled WGS sequence"/>
</dbReference>
<dbReference type="RefSeq" id="WP_354556289.1">
    <property type="nucleotide sequence ID" value="NZ_JBEPMB010000002.1"/>
</dbReference>
<name>A0ABV2IZ58_9HYPH</name>
<dbReference type="Pfam" id="PF10387">
    <property type="entry name" value="DUF2442"/>
    <property type="match status" value="1"/>
</dbReference>
<dbReference type="EMBL" id="JBEPMB010000002">
    <property type="protein sequence ID" value="MET3613782.1"/>
    <property type="molecule type" value="Genomic_DNA"/>
</dbReference>
<evidence type="ECO:0000313" key="2">
    <source>
        <dbReference type="Proteomes" id="UP001549047"/>
    </source>
</evidence>
<proteinExistence type="predicted"/>
<reference evidence="1 2" key="1">
    <citation type="submission" date="2024-06" db="EMBL/GenBank/DDBJ databases">
        <title>Genomic Encyclopedia of Type Strains, Phase IV (KMG-IV): sequencing the most valuable type-strain genomes for metagenomic binning, comparative biology and taxonomic classification.</title>
        <authorList>
            <person name="Goeker M."/>
        </authorList>
    </citation>
    <scope>NUCLEOTIDE SEQUENCE [LARGE SCALE GENOMIC DNA]</scope>
    <source>
        <strain evidence="1 2">DSM 29780</strain>
    </source>
</reference>
<accession>A0ABV2IZ58</accession>
<dbReference type="Gene3D" id="3.30.2020.40">
    <property type="entry name" value="Uncharacterised protein PF10387, DUF2442"/>
    <property type="match status" value="1"/>
</dbReference>
<evidence type="ECO:0008006" key="3">
    <source>
        <dbReference type="Google" id="ProtNLM"/>
    </source>
</evidence>
<dbReference type="InterPro" id="IPR018841">
    <property type="entry name" value="DUF2442"/>
</dbReference>
<protein>
    <recommendedName>
        <fullName evidence="3">DUF2442 domain-containing protein</fullName>
    </recommendedName>
</protein>
<gene>
    <name evidence="1" type="ORF">ABID16_002111</name>
</gene>